<feature type="compositionally biased region" description="Polar residues" evidence="4">
    <location>
        <begin position="30"/>
        <end position="42"/>
    </location>
</feature>
<dbReference type="PROSITE" id="PS50294">
    <property type="entry name" value="WD_REPEATS_REGION"/>
    <property type="match status" value="4"/>
</dbReference>
<accession>A0A0F7SEU5</accession>
<feature type="repeat" description="WD" evidence="3">
    <location>
        <begin position="294"/>
        <end position="337"/>
    </location>
</feature>
<dbReference type="SUPFAM" id="SSF50978">
    <property type="entry name" value="WD40 repeat-like"/>
    <property type="match status" value="1"/>
</dbReference>
<dbReference type="PANTHER" id="PTHR44006:SF1">
    <property type="entry name" value="U5 SMALL NUCLEAR RIBONUCLEOPROTEIN 40 KDA PROTEIN"/>
    <property type="match status" value="1"/>
</dbReference>
<evidence type="ECO:0000256" key="3">
    <source>
        <dbReference type="PROSITE-ProRule" id="PRU00221"/>
    </source>
</evidence>
<protein>
    <submittedName>
        <fullName evidence="5">U5 snRNP-specific protein-like factor and related proteins</fullName>
    </submittedName>
</protein>
<dbReference type="InterPro" id="IPR036322">
    <property type="entry name" value="WD40_repeat_dom_sf"/>
</dbReference>
<sequence>MIRKTHPPSGSSTALSKRSRVEDEEDEDPSNFTVAIGSTGSGKTDKGALIRTVKRTSGLEAPIVSLSGAHSEEILSCRFSPDGNMIAAASADKSVSLWKTYPPHTNTALLTTCHKSPILDVQFSYLHPVLYTCSTDSTVAITDLTTGVREKKYYAHDGVVNSIDIARTGGKELCVSGGDDGVVRVWDGEAEGKKPVIELGEDGPGIPTTAVCWSADGAQVFVGGIDNEIHVYDIRKKAILYSLQGHTDTIASLSLSPNAQQLLSSSFDSTLIVHDVKPFSPSPSRIHRVLHGTSAGFDNTLSKAAWSLDDGGRRVAVGGGDRCVTIWDVESSDILYKLPGHRGTVTATAFHPSEPIILTASKDATMLLGEIEPSA</sequence>
<dbReference type="GO" id="GO:0071013">
    <property type="term" value="C:catalytic step 2 spliceosome"/>
    <property type="evidence" value="ECO:0007669"/>
    <property type="project" value="TreeGrafter"/>
</dbReference>
<dbReference type="Gene3D" id="2.130.10.10">
    <property type="entry name" value="YVTN repeat-like/Quinoprotein amine dehydrogenase"/>
    <property type="match status" value="1"/>
</dbReference>
<proteinExistence type="predicted"/>
<evidence type="ECO:0000313" key="5">
    <source>
        <dbReference type="EMBL" id="CDZ97106.1"/>
    </source>
</evidence>
<dbReference type="InterPro" id="IPR015943">
    <property type="entry name" value="WD40/YVTN_repeat-like_dom_sf"/>
</dbReference>
<evidence type="ECO:0000256" key="1">
    <source>
        <dbReference type="ARBA" id="ARBA00022574"/>
    </source>
</evidence>
<dbReference type="Pfam" id="PF00400">
    <property type="entry name" value="WD40"/>
    <property type="match status" value="6"/>
</dbReference>
<dbReference type="SMART" id="SM00320">
    <property type="entry name" value="WD40"/>
    <property type="match status" value="7"/>
</dbReference>
<dbReference type="CDD" id="cd00200">
    <property type="entry name" value="WD40"/>
    <property type="match status" value="1"/>
</dbReference>
<dbReference type="EMBL" id="LN483167">
    <property type="protein sequence ID" value="CDZ97106.1"/>
    <property type="molecule type" value="Genomic_DNA"/>
</dbReference>
<feature type="repeat" description="WD" evidence="3">
    <location>
        <begin position="243"/>
        <end position="277"/>
    </location>
</feature>
<keyword evidence="1 3" id="KW-0853">WD repeat</keyword>
<keyword evidence="2" id="KW-0677">Repeat</keyword>
<dbReference type="GO" id="GO:0003723">
    <property type="term" value="F:RNA binding"/>
    <property type="evidence" value="ECO:0007669"/>
    <property type="project" value="TreeGrafter"/>
</dbReference>
<evidence type="ECO:0000256" key="2">
    <source>
        <dbReference type="ARBA" id="ARBA00022737"/>
    </source>
</evidence>
<dbReference type="PROSITE" id="PS50082">
    <property type="entry name" value="WD_REPEATS_2"/>
    <property type="match status" value="5"/>
</dbReference>
<feature type="repeat" description="WD" evidence="3">
    <location>
        <begin position="67"/>
        <end position="99"/>
    </location>
</feature>
<dbReference type="PANTHER" id="PTHR44006">
    <property type="entry name" value="U5 SMALL NUCLEAR RIBONUCLEOPROTEIN 40 KDA PROTEIN"/>
    <property type="match status" value="1"/>
</dbReference>
<organism evidence="5">
    <name type="scientific">Phaffia rhodozyma</name>
    <name type="common">Yeast</name>
    <name type="synonym">Xanthophyllomyces dendrorhous</name>
    <dbReference type="NCBI Taxonomy" id="264483"/>
    <lineage>
        <taxon>Eukaryota</taxon>
        <taxon>Fungi</taxon>
        <taxon>Dikarya</taxon>
        <taxon>Basidiomycota</taxon>
        <taxon>Agaricomycotina</taxon>
        <taxon>Tremellomycetes</taxon>
        <taxon>Cystofilobasidiales</taxon>
        <taxon>Mrakiaceae</taxon>
        <taxon>Phaffia</taxon>
    </lineage>
</organism>
<feature type="repeat" description="WD" evidence="3">
    <location>
        <begin position="153"/>
        <end position="187"/>
    </location>
</feature>
<feature type="repeat" description="WD" evidence="3">
    <location>
        <begin position="338"/>
        <end position="375"/>
    </location>
</feature>
<reference evidence="5" key="1">
    <citation type="submission" date="2014-08" db="EMBL/GenBank/DDBJ databases">
        <authorList>
            <person name="Sharma Rahul"/>
            <person name="Thines Marco"/>
        </authorList>
    </citation>
    <scope>NUCLEOTIDE SEQUENCE</scope>
</reference>
<name>A0A0F7SEU5_PHARH</name>
<evidence type="ECO:0000256" key="4">
    <source>
        <dbReference type="SAM" id="MobiDB-lite"/>
    </source>
</evidence>
<dbReference type="InterPro" id="IPR052234">
    <property type="entry name" value="U5_snRNP_Component"/>
</dbReference>
<feature type="region of interest" description="Disordered" evidence="4">
    <location>
        <begin position="1"/>
        <end position="46"/>
    </location>
</feature>
<dbReference type="InterPro" id="IPR001680">
    <property type="entry name" value="WD40_rpt"/>
</dbReference>
<dbReference type="AlphaFoldDB" id="A0A0F7SEU5"/>